<dbReference type="Proteomes" id="UP001596956">
    <property type="component" value="Unassembled WGS sequence"/>
</dbReference>
<comment type="caution">
    <text evidence="2">The sequence shown here is derived from an EMBL/GenBank/DDBJ whole genome shotgun (WGS) entry which is preliminary data.</text>
</comment>
<gene>
    <name evidence="2" type="ORF">ACFQZU_01775</name>
</gene>
<dbReference type="EMBL" id="JBHTHR010000018">
    <property type="protein sequence ID" value="MFD0800048.1"/>
    <property type="molecule type" value="Genomic_DNA"/>
</dbReference>
<evidence type="ECO:0008006" key="4">
    <source>
        <dbReference type="Google" id="ProtNLM"/>
    </source>
</evidence>
<keyword evidence="1" id="KW-0560">Oxidoreductase</keyword>
<reference evidence="3" key="1">
    <citation type="journal article" date="2019" name="Int. J. Syst. Evol. Microbiol.">
        <title>The Global Catalogue of Microorganisms (GCM) 10K type strain sequencing project: providing services to taxonomists for standard genome sequencing and annotation.</title>
        <authorList>
            <consortium name="The Broad Institute Genomics Platform"/>
            <consortium name="The Broad Institute Genome Sequencing Center for Infectious Disease"/>
            <person name="Wu L."/>
            <person name="Ma J."/>
        </authorList>
    </citation>
    <scope>NUCLEOTIDE SEQUENCE [LARGE SCALE GENOMIC DNA]</scope>
    <source>
        <strain evidence="3">CCUG 63369</strain>
    </source>
</reference>
<organism evidence="2 3">
    <name type="scientific">Streptomonospora algeriensis</name>
    <dbReference type="NCBI Taxonomy" id="995084"/>
    <lineage>
        <taxon>Bacteria</taxon>
        <taxon>Bacillati</taxon>
        <taxon>Actinomycetota</taxon>
        <taxon>Actinomycetes</taxon>
        <taxon>Streptosporangiales</taxon>
        <taxon>Nocardiopsidaceae</taxon>
        <taxon>Streptomonospora</taxon>
    </lineage>
</organism>
<evidence type="ECO:0000313" key="3">
    <source>
        <dbReference type="Proteomes" id="UP001596956"/>
    </source>
</evidence>
<dbReference type="SUPFAM" id="SSF51197">
    <property type="entry name" value="Clavaminate synthase-like"/>
    <property type="match status" value="2"/>
</dbReference>
<accession>A0ABW3B9Y6</accession>
<keyword evidence="3" id="KW-1185">Reference proteome</keyword>
<protein>
    <recommendedName>
        <fullName evidence="4">TauD/TfdA-like domain-containing protein</fullName>
    </recommendedName>
</protein>
<dbReference type="InterPro" id="IPR042098">
    <property type="entry name" value="TauD-like_sf"/>
</dbReference>
<evidence type="ECO:0000313" key="2">
    <source>
        <dbReference type="EMBL" id="MFD0800048.1"/>
    </source>
</evidence>
<proteinExistence type="predicted"/>
<sequence length="311" mass="34407">MRELLRDKVSVFLKALQKEWRTEDLDSLPGSAGEPAAELPRVKIADPAALTEDEIDALGEAFGSRFGMVAFECERTTSADGVHPLVRLGEQIRDVVPTRWAITNPSDGPDGTVKIHDVGTPQTSRSLTSLGMAAHQDGWLSMRGVLSVTGLWTDEAPLRAACTYGQNIVRLALDLRREDEEAFQSLFMDDAVTVRRLMDGAVVATSPVLYSKNGWTYSFFREPNDEYEIASGSQSAAASRAVDFLVSRSYFGSEGSAYTKLDRPGRGLIFNNRHCVHGRTAFTDDDPAGKKRIIASKWWVSDPEYRTLVWE</sequence>
<dbReference type="Gene3D" id="3.60.130.10">
    <property type="entry name" value="Clavaminate synthase-like"/>
    <property type="match status" value="1"/>
</dbReference>
<evidence type="ECO:0000256" key="1">
    <source>
        <dbReference type="ARBA" id="ARBA00023002"/>
    </source>
</evidence>
<name>A0ABW3B9Y6_9ACTN</name>